<feature type="transmembrane region" description="Helical" evidence="7">
    <location>
        <begin position="128"/>
        <end position="149"/>
    </location>
</feature>
<comment type="similarity">
    <text evidence="5">Belongs to the SAT4 family.</text>
</comment>
<name>A0AAI8VXN5_9PEZI</name>
<evidence type="ECO:0000256" key="7">
    <source>
        <dbReference type="SAM" id="Phobius"/>
    </source>
</evidence>
<evidence type="ECO:0000256" key="2">
    <source>
        <dbReference type="ARBA" id="ARBA00022692"/>
    </source>
</evidence>
<dbReference type="PANTHER" id="PTHR33048">
    <property type="entry name" value="PTH11-LIKE INTEGRAL MEMBRANE PROTEIN (AFU_ORTHOLOGUE AFUA_5G11245)"/>
    <property type="match status" value="1"/>
</dbReference>
<sequence length="403" mass="44063">MAAAPSARSVKPEGLAAAILALTIAFFVLSTFTVILRTTVRVAHRCFGVDDGLMLAGLMLFMVDCGVVSYDTFVGLGTPDAKLNAFMSSEGIKYVVFWQVFYVTSLCCIKNAICTTLLRIAVQKVHRILVWSIIVISIITSLIGFVGVLTTCKPVAANWDPSLGTCVSTDVITNLSYLVSASSILTDWSCAILPIFILWKTHMQTSMKVSVGLILGLGAISTSASVSTIIRMPYLRFYKDPNEYLFHMGNVILWSIFECGVGLIAGSLPMLRSLFKRWLGTDSQAGDGSAPLPPLSFATFGGTPGMPSGRDYKSSNKRSGKSSAASMRRFQNPTNKGHSLATVHGGPRRRTDSGEWEPLDDTSSRQNYIMEHHTVRVEFEMKDMVDSPRALRRTDSTEELRKS</sequence>
<evidence type="ECO:0000256" key="5">
    <source>
        <dbReference type="ARBA" id="ARBA00038359"/>
    </source>
</evidence>
<feature type="transmembrane region" description="Helical" evidence="7">
    <location>
        <begin position="251"/>
        <end position="271"/>
    </location>
</feature>
<feature type="transmembrane region" description="Helical" evidence="7">
    <location>
        <begin position="52"/>
        <end position="76"/>
    </location>
</feature>
<evidence type="ECO:0000313" key="10">
    <source>
        <dbReference type="Proteomes" id="UP001295740"/>
    </source>
</evidence>
<reference evidence="9" key="1">
    <citation type="submission" date="2023-10" db="EMBL/GenBank/DDBJ databases">
        <authorList>
            <person name="Hackl T."/>
        </authorList>
    </citation>
    <scope>NUCLEOTIDE SEQUENCE</scope>
</reference>
<feature type="transmembrane region" description="Helical" evidence="7">
    <location>
        <begin position="15"/>
        <end position="40"/>
    </location>
</feature>
<keyword evidence="2 7" id="KW-0812">Transmembrane</keyword>
<evidence type="ECO:0000256" key="1">
    <source>
        <dbReference type="ARBA" id="ARBA00004141"/>
    </source>
</evidence>
<evidence type="ECO:0000259" key="8">
    <source>
        <dbReference type="Pfam" id="PF20684"/>
    </source>
</evidence>
<feature type="compositionally biased region" description="Basic and acidic residues" evidence="6">
    <location>
        <begin position="392"/>
        <end position="403"/>
    </location>
</feature>
<dbReference type="PANTHER" id="PTHR33048:SF15">
    <property type="entry name" value="INTEGRAL MEMBRANE PROTEIN"/>
    <property type="match status" value="1"/>
</dbReference>
<feature type="transmembrane region" description="Helical" evidence="7">
    <location>
        <begin position="177"/>
        <end position="199"/>
    </location>
</feature>
<feature type="transmembrane region" description="Helical" evidence="7">
    <location>
        <begin position="211"/>
        <end position="231"/>
    </location>
</feature>
<feature type="compositionally biased region" description="Polar residues" evidence="6">
    <location>
        <begin position="321"/>
        <end position="337"/>
    </location>
</feature>
<evidence type="ECO:0000313" key="9">
    <source>
        <dbReference type="EMBL" id="CAJ2512614.1"/>
    </source>
</evidence>
<evidence type="ECO:0000256" key="6">
    <source>
        <dbReference type="SAM" id="MobiDB-lite"/>
    </source>
</evidence>
<keyword evidence="4 7" id="KW-0472">Membrane</keyword>
<accession>A0AAI8VXN5</accession>
<feature type="region of interest" description="Disordered" evidence="6">
    <location>
        <begin position="306"/>
        <end position="367"/>
    </location>
</feature>
<feature type="transmembrane region" description="Helical" evidence="7">
    <location>
        <begin position="96"/>
        <end position="121"/>
    </location>
</feature>
<dbReference type="InterPro" id="IPR049326">
    <property type="entry name" value="Rhodopsin_dom_fungi"/>
</dbReference>
<keyword evidence="3 7" id="KW-1133">Transmembrane helix</keyword>
<dbReference type="GO" id="GO:0016020">
    <property type="term" value="C:membrane"/>
    <property type="evidence" value="ECO:0007669"/>
    <property type="project" value="UniProtKB-SubCell"/>
</dbReference>
<gene>
    <name evidence="9" type="ORF">KHLLAP_LOCUS13082</name>
</gene>
<dbReference type="Pfam" id="PF20684">
    <property type="entry name" value="Fung_rhodopsin"/>
    <property type="match status" value="1"/>
</dbReference>
<dbReference type="Proteomes" id="UP001295740">
    <property type="component" value="Unassembled WGS sequence"/>
</dbReference>
<dbReference type="AlphaFoldDB" id="A0AAI8VXN5"/>
<evidence type="ECO:0000256" key="3">
    <source>
        <dbReference type="ARBA" id="ARBA00022989"/>
    </source>
</evidence>
<evidence type="ECO:0000256" key="4">
    <source>
        <dbReference type="ARBA" id="ARBA00023136"/>
    </source>
</evidence>
<comment type="caution">
    <text evidence="9">The sequence shown here is derived from an EMBL/GenBank/DDBJ whole genome shotgun (WGS) entry which is preliminary data.</text>
</comment>
<dbReference type="InterPro" id="IPR052337">
    <property type="entry name" value="SAT4-like"/>
</dbReference>
<proteinExistence type="inferred from homology"/>
<feature type="region of interest" description="Disordered" evidence="6">
    <location>
        <begin position="381"/>
        <end position="403"/>
    </location>
</feature>
<dbReference type="EMBL" id="CAUWAG010000020">
    <property type="protein sequence ID" value="CAJ2512614.1"/>
    <property type="molecule type" value="Genomic_DNA"/>
</dbReference>
<keyword evidence="10" id="KW-1185">Reference proteome</keyword>
<comment type="subcellular location">
    <subcellularLocation>
        <location evidence="1">Membrane</location>
        <topology evidence="1">Multi-pass membrane protein</topology>
    </subcellularLocation>
</comment>
<organism evidence="9 10">
    <name type="scientific">Anthostomella pinea</name>
    <dbReference type="NCBI Taxonomy" id="933095"/>
    <lineage>
        <taxon>Eukaryota</taxon>
        <taxon>Fungi</taxon>
        <taxon>Dikarya</taxon>
        <taxon>Ascomycota</taxon>
        <taxon>Pezizomycotina</taxon>
        <taxon>Sordariomycetes</taxon>
        <taxon>Xylariomycetidae</taxon>
        <taxon>Xylariales</taxon>
        <taxon>Xylariaceae</taxon>
        <taxon>Anthostomella</taxon>
    </lineage>
</organism>
<feature type="domain" description="Rhodopsin" evidence="8">
    <location>
        <begin position="36"/>
        <end position="277"/>
    </location>
</feature>
<protein>
    <submittedName>
        <fullName evidence="9">Uu.00g007330.m01.CDS01</fullName>
    </submittedName>
</protein>